<sequence length="328" mass="36102">EPTWSLICLNAINLPIIINQNTVTDRYVSVQLYDLRSGVYEFQIMSVSLAGNGSWTTVKRFEVFDTSVHSIWDFLESEEGDLDPGDLSTSTELNSTVLEHHCPPELKDLSLEDIVVWVDPLDGTKEFTEGLVEFVTVLIGISIAGKPVGGVIAQPFYKANTTEPHYTTRIVWGLVGLGVFGINPLVPSSKLPYPVNQNAQKLTSPHIIVVTRSHRSTTQDFVDGAFYPTEVLRVGGCGYKVLVLLEGRAHVYVFPSQGTKKWDTCAPEAVLLASGGILTDLTGQSYKYDLNAKHDNLRGILATPVADWLPSYVSCLPKEVLDDFSARD</sequence>
<keyword evidence="4" id="KW-0452">Lithium</keyword>
<comment type="catalytic activity">
    <reaction evidence="13">
        <text>adenosine 3',5'-bisphosphate + H2O = AMP + phosphate</text>
        <dbReference type="Rhea" id="RHEA:10040"/>
        <dbReference type="ChEBI" id="CHEBI:15377"/>
        <dbReference type="ChEBI" id="CHEBI:43474"/>
        <dbReference type="ChEBI" id="CHEBI:58343"/>
        <dbReference type="ChEBI" id="CHEBI:456215"/>
        <dbReference type="EC" id="3.1.3.7"/>
    </reaction>
    <physiologicalReaction direction="left-to-right" evidence="13">
        <dbReference type="Rhea" id="RHEA:10041"/>
    </physiologicalReaction>
</comment>
<evidence type="ECO:0000256" key="13">
    <source>
        <dbReference type="ARBA" id="ARBA00044479"/>
    </source>
</evidence>
<dbReference type="Pfam" id="PF00459">
    <property type="entry name" value="Inositol_P"/>
    <property type="match status" value="1"/>
</dbReference>
<comment type="catalytic activity">
    <reaction evidence="14">
        <text>3'-phosphoadenylyl sulfate + H2O = adenosine 5'-phosphosulfate + phosphate</text>
        <dbReference type="Rhea" id="RHEA:77639"/>
        <dbReference type="ChEBI" id="CHEBI:15377"/>
        <dbReference type="ChEBI" id="CHEBI:43474"/>
        <dbReference type="ChEBI" id="CHEBI:58243"/>
        <dbReference type="ChEBI" id="CHEBI:58339"/>
        <dbReference type="EC" id="3.1.3.7"/>
    </reaction>
    <physiologicalReaction direction="left-to-right" evidence="14">
        <dbReference type="Rhea" id="RHEA:77640"/>
    </physiologicalReaction>
</comment>
<dbReference type="InterPro" id="IPR020550">
    <property type="entry name" value="Inositol_monophosphatase_CS"/>
</dbReference>
<dbReference type="PROSITE" id="PS00630">
    <property type="entry name" value="IMP_2"/>
    <property type="match status" value="1"/>
</dbReference>
<evidence type="ECO:0000256" key="17">
    <source>
        <dbReference type="ARBA" id="ARBA00044554"/>
    </source>
</evidence>
<keyword evidence="6" id="KW-0378">Hydrolase</keyword>
<comment type="catalytic activity">
    <reaction evidence="11">
        <text>adenosine 2',5'-bisphosphate + H2O = AMP + phosphate</text>
        <dbReference type="Rhea" id="RHEA:77643"/>
        <dbReference type="ChEBI" id="CHEBI:15377"/>
        <dbReference type="ChEBI" id="CHEBI:43474"/>
        <dbReference type="ChEBI" id="CHEBI:194156"/>
        <dbReference type="ChEBI" id="CHEBI:456215"/>
        <dbReference type="EC" id="3.1.3.7"/>
    </reaction>
    <physiologicalReaction direction="left-to-right" evidence="11">
        <dbReference type="Rhea" id="RHEA:77644"/>
    </physiologicalReaction>
</comment>
<evidence type="ECO:0000256" key="16">
    <source>
        <dbReference type="ARBA" id="ARBA00044544"/>
    </source>
</evidence>
<evidence type="ECO:0000256" key="5">
    <source>
        <dbReference type="ARBA" id="ARBA00022723"/>
    </source>
</evidence>
<keyword evidence="20" id="KW-1185">Reference proteome</keyword>
<dbReference type="AlphaFoldDB" id="A0A430Q8T7"/>
<evidence type="ECO:0000256" key="14">
    <source>
        <dbReference type="ARBA" id="ARBA00044484"/>
    </source>
</evidence>
<reference evidence="19 20" key="1">
    <citation type="journal article" date="2019" name="PLoS Pathog.">
        <title>Genome sequence of the bovine parasite Schistosoma bovis Tanzania.</title>
        <authorList>
            <person name="Oey H."/>
            <person name="Zakrzewski M."/>
            <person name="Gobert G."/>
            <person name="Gravermann K."/>
            <person name="Stoye J."/>
            <person name="Jones M."/>
            <person name="Mcmanus D."/>
            <person name="Krause L."/>
        </authorList>
    </citation>
    <scope>NUCLEOTIDE SEQUENCE [LARGE SCALE GENOMIC DNA]</scope>
    <source>
        <strain evidence="19 20">TAN1997</strain>
    </source>
</reference>
<evidence type="ECO:0000256" key="6">
    <source>
        <dbReference type="ARBA" id="ARBA00022801"/>
    </source>
</evidence>
<dbReference type="InterPro" id="IPR000760">
    <property type="entry name" value="Inositol_monophosphatase-like"/>
</dbReference>
<feature type="binding site" evidence="18">
    <location>
        <position position="263"/>
    </location>
    <ligand>
        <name>Mg(2+)</name>
        <dbReference type="ChEBI" id="CHEBI:18420"/>
        <label>1</label>
        <note>catalytic</note>
    </ligand>
</feature>
<dbReference type="STRING" id="6184.A0A430Q8T7"/>
<keyword evidence="5 18" id="KW-0479">Metal-binding</keyword>
<evidence type="ECO:0000256" key="10">
    <source>
        <dbReference type="ARBA" id="ARBA00044465"/>
    </source>
</evidence>
<dbReference type="SUPFAM" id="SSF56655">
    <property type="entry name" value="Carbohydrate phosphatase"/>
    <property type="match status" value="1"/>
</dbReference>
<feature type="binding site" evidence="18">
    <location>
        <position position="122"/>
    </location>
    <ligand>
        <name>Mg(2+)</name>
        <dbReference type="ChEBI" id="CHEBI:18420"/>
        <label>1</label>
        <note>catalytic</note>
    </ligand>
</feature>
<feature type="binding site" evidence="18">
    <location>
        <position position="121"/>
    </location>
    <ligand>
        <name>Mg(2+)</name>
        <dbReference type="ChEBI" id="CHEBI:18420"/>
        <label>1</label>
        <note>catalytic</note>
    </ligand>
</feature>
<dbReference type="GO" id="GO:0046872">
    <property type="term" value="F:metal ion binding"/>
    <property type="evidence" value="ECO:0007669"/>
    <property type="project" value="UniProtKB-KW"/>
</dbReference>
<evidence type="ECO:0000256" key="15">
    <source>
        <dbReference type="ARBA" id="ARBA00044519"/>
    </source>
</evidence>
<dbReference type="FunFam" id="3.40.190.80:FF:000006">
    <property type="entry name" value="Bisphosphate nucleotidase 1"/>
    <property type="match status" value="1"/>
</dbReference>
<dbReference type="GO" id="GO:0004441">
    <property type="term" value="F:inositol-1,4-bisphosphate 1-phosphatase activity"/>
    <property type="evidence" value="ECO:0007669"/>
    <property type="project" value="UniProtKB-EC"/>
</dbReference>
<dbReference type="EMBL" id="QMKO01002263">
    <property type="protein sequence ID" value="RTG84111.1"/>
    <property type="molecule type" value="Genomic_DNA"/>
</dbReference>
<comment type="caution">
    <text evidence="19">The sequence shown here is derived from an EMBL/GenBank/DDBJ whole genome shotgun (WGS) entry which is preliminary data.</text>
</comment>
<evidence type="ECO:0000256" key="7">
    <source>
        <dbReference type="ARBA" id="ARBA00022842"/>
    </source>
</evidence>
<comment type="similarity">
    <text evidence="2">Belongs to the inositol monophosphatase superfamily.</text>
</comment>
<feature type="binding site" evidence="18">
    <location>
        <position position="119"/>
    </location>
    <ligand>
        <name>Mg(2+)</name>
        <dbReference type="ChEBI" id="CHEBI:18420"/>
        <label>1</label>
        <note>catalytic</note>
    </ligand>
</feature>
<dbReference type="Gene3D" id="3.30.540.10">
    <property type="entry name" value="Fructose-1,6-Bisphosphatase, subunit A, domain 1"/>
    <property type="match status" value="1"/>
</dbReference>
<dbReference type="GO" id="GO:0008441">
    <property type="term" value="F:3'(2'),5'-bisphosphate nucleotidase activity"/>
    <property type="evidence" value="ECO:0007669"/>
    <property type="project" value="UniProtKB-EC"/>
</dbReference>
<dbReference type="GO" id="GO:0046854">
    <property type="term" value="P:phosphatidylinositol phosphate biosynthetic process"/>
    <property type="evidence" value="ECO:0007669"/>
    <property type="project" value="InterPro"/>
</dbReference>
<dbReference type="PROSITE" id="PS00629">
    <property type="entry name" value="IMP_1"/>
    <property type="match status" value="1"/>
</dbReference>
<name>A0A430Q8T7_SCHBO</name>
<dbReference type="EC" id="3.1.3.57" evidence="15"/>
<dbReference type="EC" id="3.1.3.7" evidence="3"/>
<comment type="cofactor">
    <cofactor evidence="1 18">
        <name>Mg(2+)</name>
        <dbReference type="ChEBI" id="CHEBI:18420"/>
    </cofactor>
</comment>
<protein>
    <recommendedName>
        <fullName evidence="8">3'(2'),5'-bisphosphate nucleotidase 1</fullName>
        <ecNumber evidence="15">3.1.3.57</ecNumber>
        <ecNumber evidence="3">3.1.3.7</ecNumber>
    </recommendedName>
    <alternativeName>
        <fullName evidence="16">3'-phosphoadenosine 5'-phosphate phosphatase</fullName>
    </alternativeName>
    <alternativeName>
        <fullName evidence="9">Bisphosphate 3'-nucleotidase 1</fullName>
    </alternativeName>
    <alternativeName>
        <fullName evidence="17">Inositol-polyphosphate 1-phosphatase</fullName>
    </alternativeName>
</protein>
<dbReference type="PANTHER" id="PTHR43028">
    <property type="entry name" value="3'(2'),5'-BISPHOSPHATE NUCLEOTIDASE 1"/>
    <property type="match status" value="1"/>
</dbReference>
<evidence type="ECO:0000256" key="2">
    <source>
        <dbReference type="ARBA" id="ARBA00009759"/>
    </source>
</evidence>
<comment type="catalytic activity">
    <reaction evidence="12">
        <text>1D-myo-inositol 1,4-bisphosphate + H2O = 1D-myo-inositol 4-phosphate + phosphate</text>
        <dbReference type="Rhea" id="RHEA:15553"/>
        <dbReference type="ChEBI" id="CHEBI:15377"/>
        <dbReference type="ChEBI" id="CHEBI:43474"/>
        <dbReference type="ChEBI" id="CHEBI:58282"/>
        <dbReference type="ChEBI" id="CHEBI:58469"/>
        <dbReference type="EC" id="3.1.3.57"/>
    </reaction>
    <physiologicalReaction direction="left-to-right" evidence="12">
        <dbReference type="Rhea" id="RHEA:15554"/>
    </physiologicalReaction>
</comment>
<accession>A0A430Q8T7</accession>
<keyword evidence="7 18" id="KW-0460">Magnesium</keyword>
<evidence type="ECO:0000313" key="20">
    <source>
        <dbReference type="Proteomes" id="UP000290809"/>
    </source>
</evidence>
<gene>
    <name evidence="19" type="ORF">DC041_0008801</name>
</gene>
<dbReference type="InterPro" id="IPR050725">
    <property type="entry name" value="CysQ/Inositol_MonoPase"/>
</dbReference>
<feature type="non-terminal residue" evidence="19">
    <location>
        <position position="1"/>
    </location>
</feature>
<proteinExistence type="inferred from homology"/>
<evidence type="ECO:0000256" key="3">
    <source>
        <dbReference type="ARBA" id="ARBA00012633"/>
    </source>
</evidence>
<evidence type="ECO:0000256" key="18">
    <source>
        <dbReference type="PIRSR" id="PIRSR600760-2"/>
    </source>
</evidence>
<evidence type="ECO:0000256" key="4">
    <source>
        <dbReference type="ARBA" id="ARBA00022671"/>
    </source>
</evidence>
<evidence type="ECO:0000256" key="11">
    <source>
        <dbReference type="ARBA" id="ARBA00044466"/>
    </source>
</evidence>
<dbReference type="Gene3D" id="3.40.190.80">
    <property type="match status" value="1"/>
</dbReference>
<dbReference type="Proteomes" id="UP000290809">
    <property type="component" value="Unassembled WGS sequence"/>
</dbReference>
<evidence type="ECO:0000256" key="12">
    <source>
        <dbReference type="ARBA" id="ARBA00044478"/>
    </source>
</evidence>
<comment type="catalytic activity">
    <reaction evidence="10">
        <text>1D-myo-inositol 1,3,4-trisphosphate + H2O = 1D-myo-inositol 3,4-bisphosphate + phosphate</text>
        <dbReference type="Rhea" id="RHEA:70319"/>
        <dbReference type="ChEBI" id="CHEBI:15377"/>
        <dbReference type="ChEBI" id="CHEBI:43474"/>
        <dbReference type="ChEBI" id="CHEBI:58414"/>
        <dbReference type="ChEBI" id="CHEBI:83241"/>
    </reaction>
    <physiologicalReaction direction="left-to-right" evidence="10">
        <dbReference type="Rhea" id="RHEA:70320"/>
    </physiologicalReaction>
</comment>
<organism evidence="19 20">
    <name type="scientific">Schistosoma bovis</name>
    <name type="common">Blood fluke</name>
    <dbReference type="NCBI Taxonomy" id="6184"/>
    <lineage>
        <taxon>Eukaryota</taxon>
        <taxon>Metazoa</taxon>
        <taxon>Spiralia</taxon>
        <taxon>Lophotrochozoa</taxon>
        <taxon>Platyhelminthes</taxon>
        <taxon>Trematoda</taxon>
        <taxon>Digenea</taxon>
        <taxon>Strigeidida</taxon>
        <taxon>Schistosomatoidea</taxon>
        <taxon>Schistosomatidae</taxon>
        <taxon>Schistosoma</taxon>
    </lineage>
</organism>
<evidence type="ECO:0000313" key="19">
    <source>
        <dbReference type="EMBL" id="RTG84111.1"/>
    </source>
</evidence>
<evidence type="ECO:0000256" key="8">
    <source>
        <dbReference type="ARBA" id="ARBA00040342"/>
    </source>
</evidence>
<dbReference type="PANTHER" id="PTHR43028:SF5">
    <property type="entry name" value="3'(2'),5'-BISPHOSPHATE NUCLEOTIDASE 1"/>
    <property type="match status" value="1"/>
</dbReference>
<evidence type="ECO:0000256" key="9">
    <source>
        <dbReference type="ARBA" id="ARBA00041815"/>
    </source>
</evidence>
<evidence type="ECO:0000256" key="1">
    <source>
        <dbReference type="ARBA" id="ARBA00001946"/>
    </source>
</evidence>
<dbReference type="InterPro" id="IPR020583">
    <property type="entry name" value="Inositol_monoP_metal-BS"/>
</dbReference>